<dbReference type="AlphaFoldDB" id="A0A017T567"/>
<evidence type="ECO:0000256" key="2">
    <source>
        <dbReference type="SAM" id="Phobius"/>
    </source>
</evidence>
<name>A0A017T567_9BACT</name>
<organism evidence="3 4">
    <name type="scientific">Chondromyces apiculatus DSM 436</name>
    <dbReference type="NCBI Taxonomy" id="1192034"/>
    <lineage>
        <taxon>Bacteria</taxon>
        <taxon>Pseudomonadati</taxon>
        <taxon>Myxococcota</taxon>
        <taxon>Polyangia</taxon>
        <taxon>Polyangiales</taxon>
        <taxon>Polyangiaceae</taxon>
        <taxon>Chondromyces</taxon>
    </lineage>
</organism>
<evidence type="ECO:0000313" key="4">
    <source>
        <dbReference type="Proteomes" id="UP000019678"/>
    </source>
</evidence>
<sequence>MTCVMGPLQFAGSCIQSGKLQEALPHLDPQALWGSLERGIAQTAALAGVNPGDVESLLPMGELRACIEQLTGSYRMAAHAWSVHAGHLGGLLKGLTDLTVDGRPPDSSVGLMRVARKLSRDKAVAAPLQHFADDIGRWQELLLHARNALDQDAGGLLRAYRRRRVRKLMAVCLPALLVIAGVLYLLSMQRARARLDSMLADADPCIARSITPADVERGSAAQRNAVTERLRVCDEQITRQAREREEQQRREAQARESERLRTEREARCDALATRMETGKLSGDDESFEGAPAGLLRRIQTRTLTPADFGPEGPALPCTRTPGEARLFRAFADAAFSSVWTWVTVVDPSPTARNALARRSADMPERARTVLGLRAVETARKAIMAGDPTLLTRAQRLCDFAEALTAVTGQPCQAARALAARP</sequence>
<keyword evidence="2" id="KW-1133">Transmembrane helix</keyword>
<evidence type="ECO:0000313" key="3">
    <source>
        <dbReference type="EMBL" id="EYF03701.1"/>
    </source>
</evidence>
<feature type="region of interest" description="Disordered" evidence="1">
    <location>
        <begin position="242"/>
        <end position="263"/>
    </location>
</feature>
<dbReference type="EMBL" id="ASRX01000043">
    <property type="protein sequence ID" value="EYF03701.1"/>
    <property type="molecule type" value="Genomic_DNA"/>
</dbReference>
<keyword evidence="2" id="KW-0812">Transmembrane</keyword>
<keyword evidence="2" id="KW-0472">Membrane</keyword>
<evidence type="ECO:0000256" key="1">
    <source>
        <dbReference type="SAM" id="MobiDB-lite"/>
    </source>
</evidence>
<gene>
    <name evidence="3" type="ORF">CAP_5312</name>
</gene>
<feature type="transmembrane region" description="Helical" evidence="2">
    <location>
        <begin position="168"/>
        <end position="186"/>
    </location>
</feature>
<keyword evidence="4" id="KW-1185">Reference proteome</keyword>
<comment type="caution">
    <text evidence="3">The sequence shown here is derived from an EMBL/GenBank/DDBJ whole genome shotgun (WGS) entry which is preliminary data.</text>
</comment>
<protein>
    <submittedName>
        <fullName evidence="3">Uncharacterized protein</fullName>
    </submittedName>
</protein>
<dbReference type="Proteomes" id="UP000019678">
    <property type="component" value="Unassembled WGS sequence"/>
</dbReference>
<accession>A0A017T567</accession>
<proteinExistence type="predicted"/>
<reference evidence="3 4" key="1">
    <citation type="submission" date="2013-05" db="EMBL/GenBank/DDBJ databases">
        <title>Genome assembly of Chondromyces apiculatus DSM 436.</title>
        <authorList>
            <person name="Sharma G."/>
            <person name="Khatri I."/>
            <person name="Kaur C."/>
            <person name="Mayilraj S."/>
            <person name="Subramanian S."/>
        </authorList>
    </citation>
    <scope>NUCLEOTIDE SEQUENCE [LARGE SCALE GENOMIC DNA]</scope>
    <source>
        <strain evidence="3 4">DSM 436</strain>
    </source>
</reference>